<evidence type="ECO:0000256" key="1">
    <source>
        <dbReference type="SAM" id="MobiDB-lite"/>
    </source>
</evidence>
<evidence type="ECO:0000313" key="5">
    <source>
        <dbReference type="Proteomes" id="UP000011715"/>
    </source>
</evidence>
<sequence>MAGRSKNILTFVPVFLSAVSFLLVLLVLLSGVNNGLADLFFLKTNVAGLKLPSALSGSQELQDLSSVSGTDYVGEDITASSLGLANEYTISLLTSCARLASGPSCSAPRVGFWFNPGKQLRLDSTSLQSTYPPEYREALAMYNKAAYFIAFSFLFCTLLLGLSTILGVLGATVLSSVGMVSTVVTGMVVLAALFLLAGNATAVHVFRRVADTFNAAFSGQGLSASLGLAAILLGWLAFVLTLSAAVILVLRRRGDSVTRGRRLADKNNIMFGDFNYGANENPMDAGIATKSGASKPPTGLLGRITLLGRHKYAQIGRQPAKGHADFSQRGADSDWSTDYENPRMAPPMRGVAEYGVPGSQPQAKPNVAYEPYSSALQ</sequence>
<evidence type="ECO:0008006" key="6">
    <source>
        <dbReference type="Google" id="ProtNLM"/>
    </source>
</evidence>
<dbReference type="OMA" id="YFLEVDV"/>
<dbReference type="InterPro" id="IPR052413">
    <property type="entry name" value="SUR7_domain"/>
</dbReference>
<dbReference type="EnsemblFungi" id="MAPG_10169T0">
    <property type="protein sequence ID" value="MAPG_10169T0"/>
    <property type="gene ID" value="MAPG_10169"/>
</dbReference>
<dbReference type="EMBL" id="GL876977">
    <property type="protein sequence ID" value="KLU91651.1"/>
    <property type="molecule type" value="Genomic_DNA"/>
</dbReference>
<gene>
    <name evidence="3" type="ORF">MAPG_10169</name>
</gene>
<evidence type="ECO:0000256" key="2">
    <source>
        <dbReference type="SAM" id="Phobius"/>
    </source>
</evidence>
<reference evidence="3" key="3">
    <citation type="submission" date="2011-03" db="EMBL/GenBank/DDBJ databases">
        <title>Annotation of Magnaporthe poae ATCC 64411.</title>
        <authorList>
            <person name="Ma L.-J."/>
            <person name="Dead R."/>
            <person name="Young S.K."/>
            <person name="Zeng Q."/>
            <person name="Gargeya S."/>
            <person name="Fitzgerald M."/>
            <person name="Haas B."/>
            <person name="Abouelleil A."/>
            <person name="Alvarado L."/>
            <person name="Arachchi H.M."/>
            <person name="Berlin A."/>
            <person name="Brown A."/>
            <person name="Chapman S.B."/>
            <person name="Chen Z."/>
            <person name="Dunbar C."/>
            <person name="Freedman E."/>
            <person name="Gearin G."/>
            <person name="Gellesch M."/>
            <person name="Goldberg J."/>
            <person name="Griggs A."/>
            <person name="Gujja S."/>
            <person name="Heiman D."/>
            <person name="Howarth C."/>
            <person name="Larson L."/>
            <person name="Lui A."/>
            <person name="MacDonald P.J.P."/>
            <person name="Mehta T."/>
            <person name="Montmayeur A."/>
            <person name="Murphy C."/>
            <person name="Neiman D."/>
            <person name="Pearson M."/>
            <person name="Priest M."/>
            <person name="Roberts A."/>
            <person name="Saif S."/>
            <person name="Shea T."/>
            <person name="Shenoy N."/>
            <person name="Sisk P."/>
            <person name="Stolte C."/>
            <person name="Sykes S."/>
            <person name="Yandava C."/>
            <person name="Wortman J."/>
            <person name="Nusbaum C."/>
            <person name="Birren B."/>
        </authorList>
    </citation>
    <scope>NUCLEOTIDE SEQUENCE</scope>
    <source>
        <strain evidence="3">ATCC 64411</strain>
    </source>
</reference>
<dbReference type="Pfam" id="PF06687">
    <property type="entry name" value="SUR7"/>
    <property type="match status" value="1"/>
</dbReference>
<feature type="transmembrane region" description="Helical" evidence="2">
    <location>
        <begin position="145"/>
        <end position="171"/>
    </location>
</feature>
<dbReference type="InterPro" id="IPR009571">
    <property type="entry name" value="SUR7/Rim9-like_fungi"/>
</dbReference>
<dbReference type="GO" id="GO:0005886">
    <property type="term" value="C:plasma membrane"/>
    <property type="evidence" value="ECO:0007669"/>
    <property type="project" value="InterPro"/>
</dbReference>
<reference evidence="5" key="2">
    <citation type="submission" date="2010-05" db="EMBL/GenBank/DDBJ databases">
        <title>The genome sequence of Magnaporthe poae strain ATCC 64411.</title>
        <authorList>
            <person name="Ma L.-J."/>
            <person name="Dead R."/>
            <person name="Young S."/>
            <person name="Zeng Q."/>
            <person name="Koehrsen M."/>
            <person name="Alvarado L."/>
            <person name="Berlin A."/>
            <person name="Chapman S.B."/>
            <person name="Chen Z."/>
            <person name="Freedman E."/>
            <person name="Gellesch M."/>
            <person name="Goldberg J."/>
            <person name="Griggs A."/>
            <person name="Gujja S."/>
            <person name="Heilman E.R."/>
            <person name="Heiman D."/>
            <person name="Hepburn T."/>
            <person name="Howarth C."/>
            <person name="Jen D."/>
            <person name="Larson L."/>
            <person name="Mehta T."/>
            <person name="Neiman D."/>
            <person name="Pearson M."/>
            <person name="Roberts A."/>
            <person name="Saif S."/>
            <person name="Shea T."/>
            <person name="Shenoy N."/>
            <person name="Sisk P."/>
            <person name="Stolte C."/>
            <person name="Sykes S."/>
            <person name="Walk T."/>
            <person name="White J."/>
            <person name="Yandava C."/>
            <person name="Haas B."/>
            <person name="Nusbaum C."/>
            <person name="Birren B."/>
        </authorList>
    </citation>
    <scope>NUCLEOTIDE SEQUENCE [LARGE SCALE GENOMIC DNA]</scope>
    <source>
        <strain evidence="5">ATCC 64411 / 73-15</strain>
    </source>
</reference>
<reference evidence="4" key="4">
    <citation type="journal article" date="2015" name="G3 (Bethesda)">
        <title>Genome sequences of three phytopathogenic species of the Magnaporthaceae family of fungi.</title>
        <authorList>
            <person name="Okagaki L.H."/>
            <person name="Nunes C.C."/>
            <person name="Sailsbery J."/>
            <person name="Clay B."/>
            <person name="Brown D."/>
            <person name="John T."/>
            <person name="Oh Y."/>
            <person name="Young N."/>
            <person name="Fitzgerald M."/>
            <person name="Haas B.J."/>
            <person name="Zeng Q."/>
            <person name="Young S."/>
            <person name="Adiconis X."/>
            <person name="Fan L."/>
            <person name="Levin J.Z."/>
            <person name="Mitchell T.K."/>
            <person name="Okubara P.A."/>
            <person name="Farman M.L."/>
            <person name="Kohn L.M."/>
            <person name="Birren B."/>
            <person name="Ma L.-J."/>
            <person name="Dean R.A."/>
        </authorList>
    </citation>
    <scope>NUCLEOTIDE SEQUENCE</scope>
    <source>
        <strain evidence="4">ATCC 64411 / 73-15</strain>
    </source>
</reference>
<dbReference type="PANTHER" id="PTHR28019">
    <property type="entry name" value="CELL MEMBRANE PROTEIN YLR413W-RELATED"/>
    <property type="match status" value="1"/>
</dbReference>
<feature type="transmembrane region" description="Helical" evidence="2">
    <location>
        <begin position="7"/>
        <end position="32"/>
    </location>
</feature>
<evidence type="ECO:0000313" key="3">
    <source>
        <dbReference type="EMBL" id="KLU91651.1"/>
    </source>
</evidence>
<keyword evidence="2" id="KW-0812">Transmembrane</keyword>
<keyword evidence="2" id="KW-1133">Transmembrane helix</keyword>
<keyword evidence="2" id="KW-0472">Membrane</keyword>
<protein>
    <recommendedName>
        <fullName evidence="6">Integral membrane protein</fullName>
    </recommendedName>
</protein>
<reference evidence="4" key="5">
    <citation type="submission" date="2015-06" db="UniProtKB">
        <authorList>
            <consortium name="EnsemblFungi"/>
        </authorList>
    </citation>
    <scope>IDENTIFICATION</scope>
    <source>
        <strain evidence="4">ATCC 64411</strain>
    </source>
</reference>
<reference evidence="3" key="1">
    <citation type="submission" date="2010-05" db="EMBL/GenBank/DDBJ databases">
        <title>The Genome Sequence of Magnaporthe poae strain ATCC 64411.</title>
        <authorList>
            <consortium name="The Broad Institute Genome Sequencing Platform"/>
            <consortium name="Broad Institute Genome Sequencing Center for Infectious Disease"/>
            <person name="Ma L.-J."/>
            <person name="Dead R."/>
            <person name="Young S."/>
            <person name="Zeng Q."/>
            <person name="Koehrsen M."/>
            <person name="Alvarado L."/>
            <person name="Berlin A."/>
            <person name="Chapman S.B."/>
            <person name="Chen Z."/>
            <person name="Freedman E."/>
            <person name="Gellesch M."/>
            <person name="Goldberg J."/>
            <person name="Griggs A."/>
            <person name="Gujja S."/>
            <person name="Heilman E.R."/>
            <person name="Heiman D."/>
            <person name="Hepburn T."/>
            <person name="Howarth C."/>
            <person name="Jen D."/>
            <person name="Larson L."/>
            <person name="Mehta T."/>
            <person name="Neiman D."/>
            <person name="Pearson M."/>
            <person name="Roberts A."/>
            <person name="Saif S."/>
            <person name="Shea T."/>
            <person name="Shenoy N."/>
            <person name="Sisk P."/>
            <person name="Stolte C."/>
            <person name="Sykes S."/>
            <person name="Walk T."/>
            <person name="White J."/>
            <person name="Yandava C."/>
            <person name="Haas B."/>
            <person name="Nusbaum C."/>
            <person name="Birren B."/>
        </authorList>
    </citation>
    <scope>NUCLEOTIDE SEQUENCE</scope>
    <source>
        <strain evidence="3">ATCC 64411</strain>
    </source>
</reference>
<dbReference type="GO" id="GO:0031505">
    <property type="term" value="P:fungal-type cell wall organization"/>
    <property type="evidence" value="ECO:0007669"/>
    <property type="project" value="TreeGrafter"/>
</dbReference>
<dbReference type="Proteomes" id="UP000011715">
    <property type="component" value="Unassembled WGS sequence"/>
</dbReference>
<accession>A0A0C4EBV8</accession>
<evidence type="ECO:0000313" key="4">
    <source>
        <dbReference type="EnsemblFungi" id="MAPG_10169T0"/>
    </source>
</evidence>
<dbReference type="PANTHER" id="PTHR28019:SF2">
    <property type="entry name" value="CELL MEMBRANE PROTEIN YLR413W-RELATED"/>
    <property type="match status" value="1"/>
</dbReference>
<organism evidence="4 5">
    <name type="scientific">Magnaporthiopsis poae (strain ATCC 64411 / 73-15)</name>
    <name type="common">Kentucky bluegrass fungus</name>
    <name type="synonym">Magnaporthe poae</name>
    <dbReference type="NCBI Taxonomy" id="644358"/>
    <lineage>
        <taxon>Eukaryota</taxon>
        <taxon>Fungi</taxon>
        <taxon>Dikarya</taxon>
        <taxon>Ascomycota</taxon>
        <taxon>Pezizomycotina</taxon>
        <taxon>Sordariomycetes</taxon>
        <taxon>Sordariomycetidae</taxon>
        <taxon>Magnaporthales</taxon>
        <taxon>Magnaporthaceae</taxon>
        <taxon>Magnaporthiopsis</taxon>
    </lineage>
</organism>
<keyword evidence="5" id="KW-1185">Reference proteome</keyword>
<feature type="transmembrane region" description="Helical" evidence="2">
    <location>
        <begin position="226"/>
        <end position="250"/>
    </location>
</feature>
<dbReference type="eggNOG" id="ENOG502T5SQ">
    <property type="taxonomic scope" value="Eukaryota"/>
</dbReference>
<name>A0A0C4EBV8_MAGP6</name>
<dbReference type="OrthoDB" id="4480814at2759"/>
<dbReference type="AlphaFoldDB" id="A0A0C4EBV8"/>
<dbReference type="VEuPathDB" id="FungiDB:MAPG_10169"/>
<dbReference type="GO" id="GO:0051285">
    <property type="term" value="C:cell cortex of cell tip"/>
    <property type="evidence" value="ECO:0007669"/>
    <property type="project" value="TreeGrafter"/>
</dbReference>
<feature type="region of interest" description="Disordered" evidence="1">
    <location>
        <begin position="317"/>
        <end position="377"/>
    </location>
</feature>
<dbReference type="EMBL" id="ADBL01002618">
    <property type="status" value="NOT_ANNOTATED_CDS"/>
    <property type="molecule type" value="Genomic_DNA"/>
</dbReference>
<feature type="transmembrane region" description="Helical" evidence="2">
    <location>
        <begin position="183"/>
        <end position="206"/>
    </location>
</feature>
<proteinExistence type="predicted"/>